<dbReference type="Proteomes" id="UP000283383">
    <property type="component" value="Unassembled WGS sequence"/>
</dbReference>
<protein>
    <submittedName>
        <fullName evidence="2">Uncharacterized protein</fullName>
    </submittedName>
</protein>
<gene>
    <name evidence="2" type="ORF">GcM3_014031</name>
</gene>
<feature type="region of interest" description="Disordered" evidence="1">
    <location>
        <begin position="67"/>
        <end position="92"/>
    </location>
</feature>
<accession>A0A420J965</accession>
<name>A0A420J965_9PEZI</name>
<dbReference type="EMBL" id="MCBQ01001447">
    <property type="protein sequence ID" value="RKF83340.1"/>
    <property type="molecule type" value="Genomic_DNA"/>
</dbReference>
<sequence length="120" mass="13748">MVIKTVLKKLRDYLVTHGVWVKTQAGSISYAKVLQECLDSKEQHKWTEKEIENHLIEYRGMFDSKWNPESKLKDNPILPNSQNSSPIPLQSADTKLNPMQMKQELLIPSPGNSKSNIDID</sequence>
<dbReference type="AlphaFoldDB" id="A0A420J965"/>
<evidence type="ECO:0000313" key="3">
    <source>
        <dbReference type="Proteomes" id="UP000283383"/>
    </source>
</evidence>
<organism evidence="2 3">
    <name type="scientific">Golovinomyces cichoracearum</name>
    <dbReference type="NCBI Taxonomy" id="62708"/>
    <lineage>
        <taxon>Eukaryota</taxon>
        <taxon>Fungi</taxon>
        <taxon>Dikarya</taxon>
        <taxon>Ascomycota</taxon>
        <taxon>Pezizomycotina</taxon>
        <taxon>Leotiomycetes</taxon>
        <taxon>Erysiphales</taxon>
        <taxon>Erysiphaceae</taxon>
        <taxon>Golovinomyces</taxon>
    </lineage>
</organism>
<evidence type="ECO:0000313" key="2">
    <source>
        <dbReference type="EMBL" id="RKF83340.1"/>
    </source>
</evidence>
<keyword evidence="3" id="KW-1185">Reference proteome</keyword>
<reference evidence="2 3" key="1">
    <citation type="journal article" date="2018" name="BMC Genomics">
        <title>Comparative genome analyses reveal sequence features reflecting distinct modes of host-adaptation between dicot and monocot powdery mildew.</title>
        <authorList>
            <person name="Wu Y."/>
            <person name="Ma X."/>
            <person name="Pan Z."/>
            <person name="Kale S.D."/>
            <person name="Song Y."/>
            <person name="King H."/>
            <person name="Zhang Q."/>
            <person name="Presley C."/>
            <person name="Deng X."/>
            <person name="Wei C.I."/>
            <person name="Xiao S."/>
        </authorList>
    </citation>
    <scope>NUCLEOTIDE SEQUENCE [LARGE SCALE GENOMIC DNA]</scope>
    <source>
        <strain evidence="2">UMSG3</strain>
    </source>
</reference>
<proteinExistence type="predicted"/>
<comment type="caution">
    <text evidence="2">The sequence shown here is derived from an EMBL/GenBank/DDBJ whole genome shotgun (WGS) entry which is preliminary data.</text>
</comment>
<evidence type="ECO:0000256" key="1">
    <source>
        <dbReference type="SAM" id="MobiDB-lite"/>
    </source>
</evidence>
<feature type="compositionally biased region" description="Polar residues" evidence="1">
    <location>
        <begin position="78"/>
        <end position="92"/>
    </location>
</feature>